<name>A0A2R2XEZ4_9VIRU</name>
<accession>A0A2R2XEZ4</accession>
<dbReference type="EMBL" id="KX686117">
    <property type="protein sequence ID" value="ASV62804.1"/>
    <property type="molecule type" value="Genomic_DNA"/>
</dbReference>
<proteinExistence type="predicted"/>
<organism evidence="1">
    <name type="scientific">White spot syndrome virus</name>
    <dbReference type="NCBI Taxonomy" id="342409"/>
    <lineage>
        <taxon>Viruses</taxon>
        <taxon>Viruses incertae sedis</taxon>
        <taxon>Naldaviricetes</taxon>
        <taxon>Nimaviridae</taxon>
        <taxon>Whispovirus</taxon>
    </lineage>
</organism>
<protein>
    <submittedName>
        <fullName evidence="1">Uncharacterized protein</fullName>
    </submittedName>
</protein>
<dbReference type="Proteomes" id="UP000281424">
    <property type="component" value="Segment"/>
</dbReference>
<evidence type="ECO:0000313" key="1">
    <source>
        <dbReference type="EMBL" id="ASV62804.1"/>
    </source>
</evidence>
<sequence length="61" mass="7249">MTVPEMVRIVSSIWPTQISGQPFLDRLDLTRSRRRHAFCYQVFTLILDSKTFEKFFELTPV</sequence>
<reference evidence="1" key="1">
    <citation type="journal article" date="2017" name="Virusdisease">
        <title>Characterization and prevalence of a novel white spot syndrome viral genotype in naturally infected wild crayfish, Procambarus clarkii, in Shanghai, China.</title>
        <authorList>
            <person name="Jiang L."/>
            <person name="Xiao J."/>
            <person name="Liu L."/>
            <person name="Pan Y."/>
            <person name="Yan S."/>
            <person name="Wang Y."/>
        </authorList>
    </citation>
    <scope>NUCLEOTIDE SEQUENCE [LARGE SCALE GENOMIC DNA]</scope>
    <source>
        <strain evidence="1">PC</strain>
    </source>
</reference>